<proteinExistence type="predicted"/>
<comment type="caution">
    <text evidence="1">The sequence shown here is derived from an EMBL/GenBank/DDBJ whole genome shotgun (WGS) entry which is preliminary data.</text>
</comment>
<gene>
    <name evidence="1" type="ORF">B4U80_07914</name>
</gene>
<protein>
    <submittedName>
        <fullName evidence="1">Uncharacterized protein</fullName>
    </submittedName>
</protein>
<keyword evidence="2" id="KW-1185">Reference proteome</keyword>
<dbReference type="AlphaFoldDB" id="A0A443RWN9"/>
<dbReference type="EMBL" id="NCKV01024787">
    <property type="protein sequence ID" value="RWS19575.1"/>
    <property type="molecule type" value="Genomic_DNA"/>
</dbReference>
<name>A0A443RWN9_9ACAR</name>
<sequence length="33" mass="3677">MAINKSQGQTFDLLGFIDKHPIFSHGQIYVALS</sequence>
<dbReference type="Proteomes" id="UP000288716">
    <property type="component" value="Unassembled WGS sequence"/>
</dbReference>
<dbReference type="OrthoDB" id="6426917at2759"/>
<evidence type="ECO:0000313" key="1">
    <source>
        <dbReference type="EMBL" id="RWS19575.1"/>
    </source>
</evidence>
<reference evidence="1 2" key="1">
    <citation type="journal article" date="2018" name="Gigascience">
        <title>Genomes of trombidid mites reveal novel predicted allergens and laterally-transferred genes associated with secondary metabolism.</title>
        <authorList>
            <person name="Dong X."/>
            <person name="Chaisiri K."/>
            <person name="Xia D."/>
            <person name="Armstrong S.D."/>
            <person name="Fang Y."/>
            <person name="Donnelly M.J."/>
            <person name="Kadowaki T."/>
            <person name="McGarry J.W."/>
            <person name="Darby A.C."/>
            <person name="Makepeace B.L."/>
        </authorList>
    </citation>
    <scope>NUCLEOTIDE SEQUENCE [LARGE SCALE GENOMIC DNA]</scope>
    <source>
        <strain evidence="1">UoL-UT</strain>
    </source>
</reference>
<dbReference type="VEuPathDB" id="VectorBase:LDEU012465"/>
<evidence type="ECO:0000313" key="2">
    <source>
        <dbReference type="Proteomes" id="UP000288716"/>
    </source>
</evidence>
<organism evidence="1 2">
    <name type="scientific">Leptotrombidium deliense</name>
    <dbReference type="NCBI Taxonomy" id="299467"/>
    <lineage>
        <taxon>Eukaryota</taxon>
        <taxon>Metazoa</taxon>
        <taxon>Ecdysozoa</taxon>
        <taxon>Arthropoda</taxon>
        <taxon>Chelicerata</taxon>
        <taxon>Arachnida</taxon>
        <taxon>Acari</taxon>
        <taxon>Acariformes</taxon>
        <taxon>Trombidiformes</taxon>
        <taxon>Prostigmata</taxon>
        <taxon>Anystina</taxon>
        <taxon>Parasitengona</taxon>
        <taxon>Trombiculoidea</taxon>
        <taxon>Trombiculidae</taxon>
        <taxon>Leptotrombidium</taxon>
    </lineage>
</organism>
<accession>A0A443RWN9</accession>